<dbReference type="FunFam" id="2.60.120.10:FF:000074">
    <property type="entry name" value="Potassium channel KAT2"/>
    <property type="match status" value="1"/>
</dbReference>
<dbReference type="Proteomes" id="UP000000768">
    <property type="component" value="Chromosome 9"/>
</dbReference>
<evidence type="ECO:0000256" key="9">
    <source>
        <dbReference type="ARBA" id="ARBA00022989"/>
    </source>
</evidence>
<comment type="similarity">
    <text evidence="2 14">Belongs to the potassium channel family. Plant (TC 1.A.1.4) subfamily.</text>
</comment>
<comment type="subcellular location">
    <subcellularLocation>
        <location evidence="1 14">Membrane</location>
        <topology evidence="1 14">Multi-pass membrane protein</topology>
    </subcellularLocation>
</comment>
<evidence type="ECO:0000256" key="13">
    <source>
        <dbReference type="PROSITE-ProRule" id="PRU00023"/>
    </source>
</evidence>
<dbReference type="PROSITE" id="PS50297">
    <property type="entry name" value="ANK_REP_REGION"/>
    <property type="match status" value="2"/>
</dbReference>
<evidence type="ECO:0000259" key="15">
    <source>
        <dbReference type="PROSITE" id="PS50042"/>
    </source>
</evidence>
<comment type="domain">
    <text evidence="14">The KHA domain (rich in hydrophobic and acidic residues) present in the C-terminal part is likely to be important for tetramerization.</text>
</comment>
<comment type="subunit">
    <text evidence="14">The potassium channel is composed of a homo- or heterotetrameric complex of pore-forming subunits.</text>
</comment>
<dbReference type="PROSITE" id="PS50088">
    <property type="entry name" value="ANK_REPEAT"/>
    <property type="match status" value="3"/>
</dbReference>
<dbReference type="PANTHER" id="PTHR45743">
    <property type="entry name" value="POTASSIUM CHANNEL AKT1"/>
    <property type="match status" value="1"/>
</dbReference>
<dbReference type="InterPro" id="IPR005821">
    <property type="entry name" value="Ion_trans_dom"/>
</dbReference>
<keyword evidence="12 14" id="KW-0407">Ion channel</keyword>
<dbReference type="GO" id="GO:0005249">
    <property type="term" value="F:voltage-gated potassium channel activity"/>
    <property type="evidence" value="ECO:0007669"/>
    <property type="project" value="UniProtKB-UniRule"/>
</dbReference>
<comment type="domain">
    <text evidence="14">The segment S4 is probably the voltage-sensor and is characterized by a series of positively charged amino acids. The pore-forming region H5 is enclosed by the transmembrane segments S5 and S6 in the Shaker-type (1P/6TM) and contains the GYGD signature motif which seems to be involved in potassium selectivity.</text>
</comment>
<keyword evidence="5 14" id="KW-0812">Transmembrane</keyword>
<keyword evidence="7 14" id="KW-0851">Voltage-gated channel</keyword>
<dbReference type="PANTHER" id="PTHR45743:SF21">
    <property type="entry name" value="POTASSIUM CHANNEL AKT2_3"/>
    <property type="match status" value="1"/>
</dbReference>
<evidence type="ECO:0000256" key="5">
    <source>
        <dbReference type="ARBA" id="ARBA00022692"/>
    </source>
</evidence>
<evidence type="ECO:0000256" key="4">
    <source>
        <dbReference type="ARBA" id="ARBA00022538"/>
    </source>
</evidence>
<dbReference type="Pfam" id="PF00520">
    <property type="entry name" value="Ion_trans"/>
    <property type="match status" value="1"/>
</dbReference>
<dbReference type="InterPro" id="IPR002110">
    <property type="entry name" value="Ankyrin_rpt"/>
</dbReference>
<feature type="transmembrane region" description="Helical" evidence="14">
    <location>
        <begin position="106"/>
        <end position="125"/>
    </location>
</feature>
<dbReference type="InterPro" id="IPR045319">
    <property type="entry name" value="KAT/AKT"/>
</dbReference>
<dbReference type="SUPFAM" id="SSF51206">
    <property type="entry name" value="cAMP-binding domain-like"/>
    <property type="match status" value="1"/>
</dbReference>
<evidence type="ECO:0000256" key="1">
    <source>
        <dbReference type="ARBA" id="ARBA00004141"/>
    </source>
</evidence>
<comment type="caution">
    <text evidence="14">Lacks conserved residue(s) required for the propagation of feature annotation.</text>
</comment>
<dbReference type="SMART" id="SM00100">
    <property type="entry name" value="cNMP"/>
    <property type="match status" value="1"/>
</dbReference>
<dbReference type="CDD" id="cd00038">
    <property type="entry name" value="CAP_ED"/>
    <property type="match status" value="1"/>
</dbReference>
<evidence type="ECO:0000313" key="17">
    <source>
        <dbReference type="EMBL" id="OQU78066.1"/>
    </source>
</evidence>
<evidence type="ECO:0000256" key="7">
    <source>
        <dbReference type="ARBA" id="ARBA00022882"/>
    </source>
</evidence>
<feature type="repeat" description="ANK" evidence="13">
    <location>
        <begin position="509"/>
        <end position="541"/>
    </location>
</feature>
<dbReference type="SUPFAM" id="SSF48403">
    <property type="entry name" value="Ankyrin repeat"/>
    <property type="match status" value="1"/>
</dbReference>
<feature type="repeat" description="ANK" evidence="13">
    <location>
        <begin position="412"/>
        <end position="444"/>
    </location>
</feature>
<evidence type="ECO:0000256" key="6">
    <source>
        <dbReference type="ARBA" id="ARBA00022826"/>
    </source>
</evidence>
<reference evidence="17 18" key="1">
    <citation type="journal article" date="2009" name="Nature">
        <title>The Sorghum bicolor genome and the diversification of grasses.</title>
        <authorList>
            <person name="Paterson A.H."/>
            <person name="Bowers J.E."/>
            <person name="Bruggmann R."/>
            <person name="Dubchak I."/>
            <person name="Grimwood J."/>
            <person name="Gundlach H."/>
            <person name="Haberer G."/>
            <person name="Hellsten U."/>
            <person name="Mitros T."/>
            <person name="Poliakov A."/>
            <person name="Schmutz J."/>
            <person name="Spannagl M."/>
            <person name="Tang H."/>
            <person name="Wang X."/>
            <person name="Wicker T."/>
            <person name="Bharti A.K."/>
            <person name="Chapman J."/>
            <person name="Feltus F.A."/>
            <person name="Gowik U."/>
            <person name="Grigoriev I.V."/>
            <person name="Lyons E."/>
            <person name="Maher C.A."/>
            <person name="Martis M."/>
            <person name="Narechania A."/>
            <person name="Otillar R.P."/>
            <person name="Penning B.W."/>
            <person name="Salamov A.A."/>
            <person name="Wang Y."/>
            <person name="Zhang L."/>
            <person name="Carpita N.C."/>
            <person name="Freeling M."/>
            <person name="Gingle A.R."/>
            <person name="Hash C.T."/>
            <person name="Keller B."/>
            <person name="Klein P."/>
            <person name="Kresovich S."/>
            <person name="McCann M.C."/>
            <person name="Ming R."/>
            <person name="Peterson D.G."/>
            <person name="Mehboob-ur-Rahman"/>
            <person name="Ware D."/>
            <person name="Westhoff P."/>
            <person name="Mayer K.F."/>
            <person name="Messing J."/>
            <person name="Rokhsar D.S."/>
        </authorList>
    </citation>
    <scope>NUCLEOTIDE SEQUENCE [LARGE SCALE GENOMIC DNA]</scope>
    <source>
        <strain evidence="18">cv. BTx623</strain>
    </source>
</reference>
<feature type="domain" description="Cyclic nucleotide-binding" evidence="15">
    <location>
        <begin position="239"/>
        <end position="358"/>
    </location>
</feature>
<feature type="transmembrane region" description="Helical" evidence="14">
    <location>
        <begin position="56"/>
        <end position="81"/>
    </location>
</feature>
<dbReference type="InterPro" id="IPR018490">
    <property type="entry name" value="cNMP-bd_dom_sf"/>
</dbReference>
<dbReference type="InterPro" id="IPR000595">
    <property type="entry name" value="cNMP-bd_dom"/>
</dbReference>
<evidence type="ECO:0000313" key="18">
    <source>
        <dbReference type="Proteomes" id="UP000000768"/>
    </source>
</evidence>
<feature type="domain" description="KHA" evidence="16">
    <location>
        <begin position="598"/>
        <end position="685"/>
    </location>
</feature>
<dbReference type="Pfam" id="PF12796">
    <property type="entry name" value="Ank_2"/>
    <property type="match status" value="2"/>
</dbReference>
<dbReference type="Pfam" id="PF11834">
    <property type="entry name" value="KHA"/>
    <property type="match status" value="1"/>
</dbReference>
<dbReference type="SMART" id="SM00248">
    <property type="entry name" value="ANK"/>
    <property type="match status" value="5"/>
</dbReference>
<name>A0A1Z5R3W4_SORBI</name>
<feature type="transmembrane region" description="Helical" evidence="14">
    <location>
        <begin position="137"/>
        <end position="155"/>
    </location>
</feature>
<evidence type="ECO:0000256" key="14">
    <source>
        <dbReference type="RuleBase" id="RU369015"/>
    </source>
</evidence>
<organism evidence="17 18">
    <name type="scientific">Sorghum bicolor</name>
    <name type="common">Sorghum</name>
    <name type="synonym">Sorghum vulgare</name>
    <dbReference type="NCBI Taxonomy" id="4558"/>
    <lineage>
        <taxon>Eukaryota</taxon>
        <taxon>Viridiplantae</taxon>
        <taxon>Streptophyta</taxon>
        <taxon>Embryophyta</taxon>
        <taxon>Tracheophyta</taxon>
        <taxon>Spermatophyta</taxon>
        <taxon>Magnoliopsida</taxon>
        <taxon>Liliopsida</taxon>
        <taxon>Poales</taxon>
        <taxon>Poaceae</taxon>
        <taxon>PACMAD clade</taxon>
        <taxon>Panicoideae</taxon>
        <taxon>Andropogonodae</taxon>
        <taxon>Andropogoneae</taxon>
        <taxon>Sorghinae</taxon>
        <taxon>Sorghum</taxon>
    </lineage>
</organism>
<dbReference type="InterPro" id="IPR014710">
    <property type="entry name" value="RmlC-like_jellyroll"/>
</dbReference>
<keyword evidence="6 14" id="KW-0631">Potassium channel</keyword>
<evidence type="ECO:0000256" key="2">
    <source>
        <dbReference type="ARBA" id="ARBA00007929"/>
    </source>
</evidence>
<keyword evidence="10 14" id="KW-0406">Ion transport</keyword>
<keyword evidence="9 14" id="KW-1133">Transmembrane helix</keyword>
<protein>
    <recommendedName>
        <fullName evidence="14">Potassium channel</fullName>
    </recommendedName>
</protein>
<dbReference type="AlphaFoldDB" id="A0A1Z5R3W4"/>
<evidence type="ECO:0000259" key="16">
    <source>
        <dbReference type="PROSITE" id="PS51490"/>
    </source>
</evidence>
<keyword evidence="13" id="KW-0040">ANK repeat</keyword>
<dbReference type="FunFam" id="1.10.287.70:FF:000123">
    <property type="entry name" value="Potassium channel KAT3"/>
    <property type="match status" value="1"/>
</dbReference>
<dbReference type="PROSITE" id="PS51490">
    <property type="entry name" value="KHA"/>
    <property type="match status" value="1"/>
</dbReference>
<reference evidence="18" key="2">
    <citation type="journal article" date="2018" name="Plant J.">
        <title>The Sorghum bicolor reference genome: improved assembly, gene annotations, a transcriptome atlas, and signatures of genome organization.</title>
        <authorList>
            <person name="McCormick R.F."/>
            <person name="Truong S.K."/>
            <person name="Sreedasyam A."/>
            <person name="Jenkins J."/>
            <person name="Shu S."/>
            <person name="Sims D."/>
            <person name="Kennedy M."/>
            <person name="Amirebrahimi M."/>
            <person name="Weers B.D."/>
            <person name="McKinley B."/>
            <person name="Mattison A."/>
            <person name="Morishige D.T."/>
            <person name="Grimwood J."/>
            <person name="Schmutz J."/>
            <person name="Mullet J.E."/>
        </authorList>
    </citation>
    <scope>NUCLEOTIDE SEQUENCE [LARGE SCALE GENOMIC DNA]</scope>
    <source>
        <strain evidence="18">cv. BTx623</strain>
    </source>
</reference>
<dbReference type="EMBL" id="CM000768">
    <property type="protein sequence ID" value="OQU78066.1"/>
    <property type="molecule type" value="Genomic_DNA"/>
</dbReference>
<dbReference type="InterPro" id="IPR021789">
    <property type="entry name" value="KHA_dom"/>
</dbReference>
<keyword evidence="3 14" id="KW-0813">Transport</keyword>
<keyword evidence="11 14" id="KW-0472">Membrane</keyword>
<accession>A0A1Z5R3W4</accession>
<dbReference type="Gramene" id="OQU78066">
    <property type="protein sequence ID" value="OQU78066"/>
    <property type="gene ID" value="SORBI_3009G147500"/>
</dbReference>
<evidence type="ECO:0000256" key="3">
    <source>
        <dbReference type="ARBA" id="ARBA00022448"/>
    </source>
</evidence>
<dbReference type="OMA" id="DELYIIV"/>
<feature type="repeat" description="ANK" evidence="13">
    <location>
        <begin position="476"/>
        <end position="508"/>
    </location>
</feature>
<sequence>MDVASTVPFQALAYFITGEVRENGAYSVLGLLRLWRLRRVNQFFTRLEKDIRFSYFWIRCARLVAVTLFVVHSAGCLYYLIADRYPHPEKTWIGDVIPNFRQVSVWIRYITSVYWSITTMTTVGYGDLHARNTVEMIFNIFYMLFNLGLTAYLIGNMTNLVVEGTHRTMEFRNSIRAATSFVGRNHLPPRLKQQILAYMCLKFRAESLNQQQLMDQLPKSICKSICDHLFVPVVKDVYLFNGVSREMLLSLVTKMKPEYIPPREDVIVQNEAPDDVYVVVSGEVEVILFNGINERVEATLGTRDIFGEVSALSDRAQAFTFRTRTLSQLLRLKQATLKEAMQSRPEDNVVVIKNFLKHQVEMHGMEVEDLLGDNTGEHDNDANVLTAAMMGNSGLLEDLLRAGKDADVGDATGRTALHIAAAKVYEDCVLVLLKHACNVNIEDAQGNTAMWNAIAAGHHRIFNILYQFSRASNPHAGGDVLCLAARRGDLGMLRELLKLGLDVDSEDHDGATALRVAMAEGHADVARFLIMNGASVDKASLDDDGSGSGTARRTMSSTELRELLQKRELGHSITIVDSPAVIPDRLQSTGSNQQRWPRVSIYNGHPFLRNRSYEAGKLINLPGTMEEFIATVGEKLKVDAEKVLIVNDEGAEIDSIDVIRDNDKLFVVTGEDMRQLASMDSMSSSLCL</sequence>
<keyword evidence="18" id="KW-1185">Reference proteome</keyword>
<dbReference type="Pfam" id="PF00027">
    <property type="entry name" value="cNMP_binding"/>
    <property type="match status" value="1"/>
</dbReference>
<comment type="function">
    <text evidence="14">Potassium channel.</text>
</comment>
<evidence type="ECO:0000256" key="8">
    <source>
        <dbReference type="ARBA" id="ARBA00022958"/>
    </source>
</evidence>
<dbReference type="PROSITE" id="PS50042">
    <property type="entry name" value="CNMP_BINDING_3"/>
    <property type="match status" value="1"/>
</dbReference>
<proteinExistence type="inferred from homology"/>
<evidence type="ECO:0000256" key="10">
    <source>
        <dbReference type="ARBA" id="ARBA00023065"/>
    </source>
</evidence>
<gene>
    <name evidence="17" type="ORF">SORBI_3009G147500</name>
</gene>
<keyword evidence="4 14" id="KW-0633">Potassium transport</keyword>
<dbReference type="SUPFAM" id="SSF81324">
    <property type="entry name" value="Voltage-gated potassium channels"/>
    <property type="match status" value="1"/>
</dbReference>
<evidence type="ECO:0000256" key="12">
    <source>
        <dbReference type="ARBA" id="ARBA00023303"/>
    </source>
</evidence>
<dbReference type="Gene3D" id="1.25.40.20">
    <property type="entry name" value="Ankyrin repeat-containing domain"/>
    <property type="match status" value="2"/>
</dbReference>
<dbReference type="GO" id="GO:0034702">
    <property type="term" value="C:monoatomic ion channel complex"/>
    <property type="evidence" value="ECO:0007669"/>
    <property type="project" value="UniProtKB-KW"/>
</dbReference>
<keyword evidence="8 14" id="KW-0630">Potassium</keyword>
<evidence type="ECO:0000256" key="11">
    <source>
        <dbReference type="ARBA" id="ARBA00023136"/>
    </source>
</evidence>
<dbReference type="InterPro" id="IPR036770">
    <property type="entry name" value="Ankyrin_rpt-contain_sf"/>
</dbReference>
<dbReference type="Gene3D" id="2.60.120.10">
    <property type="entry name" value="Jelly Rolls"/>
    <property type="match status" value="1"/>
</dbReference>
<dbReference type="Gene3D" id="1.10.287.70">
    <property type="match status" value="1"/>
</dbReference>